<protein>
    <submittedName>
        <fullName evidence="1">Uncharacterized protein</fullName>
    </submittedName>
</protein>
<reference evidence="1" key="1">
    <citation type="journal article" date="2020" name="mSystems">
        <title>Genome- and Community-Level Interaction Insights into Carbon Utilization and Element Cycling Functions of Hydrothermarchaeota in Hydrothermal Sediment.</title>
        <authorList>
            <person name="Zhou Z."/>
            <person name="Liu Y."/>
            <person name="Xu W."/>
            <person name="Pan J."/>
            <person name="Luo Z.H."/>
            <person name="Li M."/>
        </authorList>
    </citation>
    <scope>NUCLEOTIDE SEQUENCE [LARGE SCALE GENOMIC DNA]</scope>
    <source>
        <strain evidence="1">SpSt-735</strain>
    </source>
</reference>
<organism evidence="1">
    <name type="scientific">Thermofilum pendens</name>
    <dbReference type="NCBI Taxonomy" id="2269"/>
    <lineage>
        <taxon>Archaea</taxon>
        <taxon>Thermoproteota</taxon>
        <taxon>Thermoprotei</taxon>
        <taxon>Thermofilales</taxon>
        <taxon>Thermofilaceae</taxon>
        <taxon>Thermofilum</taxon>
    </lineage>
</organism>
<dbReference type="InterPro" id="IPR038071">
    <property type="entry name" value="UROD/MetE-like_sf"/>
</dbReference>
<proteinExistence type="predicted"/>
<dbReference type="AlphaFoldDB" id="A0A7C4B9Z9"/>
<accession>A0A7C4B9Z9</accession>
<gene>
    <name evidence="1" type="ORF">ENV17_05975</name>
</gene>
<comment type="caution">
    <text evidence="1">The sequence shown here is derived from an EMBL/GenBank/DDBJ whole genome shotgun (WGS) entry which is preliminary data.</text>
</comment>
<name>A0A7C4B9Z9_THEPE</name>
<evidence type="ECO:0000313" key="1">
    <source>
        <dbReference type="EMBL" id="HGI43913.1"/>
    </source>
</evidence>
<dbReference type="Gene3D" id="3.20.20.210">
    <property type="match status" value="1"/>
</dbReference>
<sequence length="166" mass="19020">MVEGGHDGTSAWMGLWSPRKWYPLQCDVSYIMSPQKFEEFVAPHLREQCERLDHPVYHLDGPGQIPHLIHLLKLGFTAIQWVPGAREELSGHDCGSPKWYEMYRKILETGKGLILAMPPWRVEGFLKAFPKARVIVQTWASSVEEAEKMLRALHWDELLLNAATAD</sequence>
<dbReference type="EMBL" id="DTFI01000149">
    <property type="protein sequence ID" value="HGI43913.1"/>
    <property type="molecule type" value="Genomic_DNA"/>
</dbReference>